<evidence type="ECO:0000256" key="1">
    <source>
        <dbReference type="SAM" id="MobiDB-lite"/>
    </source>
</evidence>
<name>A0ABR2B1G9_9ROSI</name>
<sequence>MIRGECVRFDDGFINSIFNLPYVEDGHEVFVNSMTTEKGNKILVDLCEINTTWTISTKESRLVKRLALKPQSRGWNHFLKATLRPTSHNEIVLEDVAINEILVSLSTGIIPTLPSFSFDLFAGDFSHLASLKAHSSTPSNATKLVPTTVDESTKTVTPP</sequence>
<evidence type="ECO:0000313" key="3">
    <source>
        <dbReference type="Proteomes" id="UP001472677"/>
    </source>
</evidence>
<reference evidence="2 3" key="1">
    <citation type="journal article" date="2024" name="G3 (Bethesda)">
        <title>Genome assembly of Hibiscus sabdariffa L. provides insights into metabolisms of medicinal natural products.</title>
        <authorList>
            <person name="Kim T."/>
        </authorList>
    </citation>
    <scope>NUCLEOTIDE SEQUENCE [LARGE SCALE GENOMIC DNA]</scope>
    <source>
        <strain evidence="2">TK-2024</strain>
        <tissue evidence="2">Old leaves</tissue>
    </source>
</reference>
<accession>A0ABR2B1G9</accession>
<protein>
    <submittedName>
        <fullName evidence="2">Uncharacterized protein</fullName>
    </submittedName>
</protein>
<keyword evidence="3" id="KW-1185">Reference proteome</keyword>
<dbReference type="EMBL" id="JBBPBM010000214">
    <property type="protein sequence ID" value="KAK8500618.1"/>
    <property type="molecule type" value="Genomic_DNA"/>
</dbReference>
<organism evidence="2 3">
    <name type="scientific">Hibiscus sabdariffa</name>
    <name type="common">roselle</name>
    <dbReference type="NCBI Taxonomy" id="183260"/>
    <lineage>
        <taxon>Eukaryota</taxon>
        <taxon>Viridiplantae</taxon>
        <taxon>Streptophyta</taxon>
        <taxon>Embryophyta</taxon>
        <taxon>Tracheophyta</taxon>
        <taxon>Spermatophyta</taxon>
        <taxon>Magnoliopsida</taxon>
        <taxon>eudicotyledons</taxon>
        <taxon>Gunneridae</taxon>
        <taxon>Pentapetalae</taxon>
        <taxon>rosids</taxon>
        <taxon>malvids</taxon>
        <taxon>Malvales</taxon>
        <taxon>Malvaceae</taxon>
        <taxon>Malvoideae</taxon>
        <taxon>Hibiscus</taxon>
    </lineage>
</organism>
<feature type="region of interest" description="Disordered" evidence="1">
    <location>
        <begin position="137"/>
        <end position="159"/>
    </location>
</feature>
<evidence type="ECO:0000313" key="2">
    <source>
        <dbReference type="EMBL" id="KAK8500618.1"/>
    </source>
</evidence>
<gene>
    <name evidence="2" type="ORF">V6N12_038576</name>
</gene>
<dbReference type="Proteomes" id="UP001472677">
    <property type="component" value="Unassembled WGS sequence"/>
</dbReference>
<comment type="caution">
    <text evidence="2">The sequence shown here is derived from an EMBL/GenBank/DDBJ whole genome shotgun (WGS) entry which is preliminary data.</text>
</comment>
<proteinExistence type="predicted"/>